<dbReference type="EMBL" id="PP174317">
    <property type="protein sequence ID" value="WUV29466.1"/>
    <property type="molecule type" value="Genomic_DNA"/>
</dbReference>
<evidence type="ECO:0000313" key="1">
    <source>
        <dbReference type="EMBL" id="WUV29466.1"/>
    </source>
</evidence>
<proteinExistence type="predicted"/>
<sequence length="69" mass="7971">MISMLSRKDAKLVRLNEDGTVDVKMRMDKQSPIFGFTIYPGLCNARGLRHALRMYKREGIELIPFEANK</sequence>
<protein>
    <submittedName>
        <fullName evidence="1">Uncharacterized protein</fullName>
    </submittedName>
</protein>
<accession>A0AB38ZCJ1</accession>
<organism evidence="1">
    <name type="scientific">Acinetobacter phage vB_AbaSt_W16</name>
    <dbReference type="NCBI Taxonomy" id="3116434"/>
    <lineage>
        <taxon>Viruses</taxon>
        <taxon>Duplodnaviria</taxon>
        <taxon>Heunggongvirae</taxon>
        <taxon>Uroviricota</taxon>
        <taxon>Caudoviricetes</taxon>
    </lineage>
</organism>
<reference evidence="1" key="1">
    <citation type="submission" date="2024-01" db="EMBL/GenBank/DDBJ databases">
        <title>Isolation and characterization of novel bacteriophages targeting carbapenem-resistant Acinetobacter baumannii.</title>
        <authorList>
            <person name="Kim J."/>
            <person name="Kim S."/>
            <person name="Choi Y.-J."/>
            <person name="Shin M."/>
        </authorList>
    </citation>
    <scope>NUCLEOTIDE SEQUENCE</scope>
</reference>
<name>A0AB38ZCJ1_9CAUD</name>